<proteinExistence type="predicted"/>
<evidence type="ECO:0000313" key="1">
    <source>
        <dbReference type="EMBL" id="AES72459.1"/>
    </source>
</evidence>
<sequence length="93" mass="10734">MNLTNNCWNLYSWELANQNFNRGQMDCPDLSSENKRLKKDNDKLTGELALAKKWCDKLVAFLQDIVNVGSDHQINRIIDKGQVGYILMMTTLQ</sequence>
<dbReference type="EnsemblPlants" id="AES72459">
    <property type="protein sequence ID" value="AES72459"/>
    <property type="gene ID" value="MTR_3g091000"/>
</dbReference>
<reference evidence="2" key="3">
    <citation type="submission" date="2015-04" db="UniProtKB">
        <authorList>
            <consortium name="EnsemblPlants"/>
        </authorList>
    </citation>
    <scope>IDENTIFICATION</scope>
    <source>
        <strain evidence="2">cv. Jemalong A17</strain>
    </source>
</reference>
<dbReference type="PaxDb" id="3880-AES72459"/>
<accession>G7J6S7</accession>
<protein>
    <submittedName>
        <fullName evidence="1">Heat shock factor protein HSF24, putative</fullName>
    </submittedName>
</protein>
<keyword evidence="1" id="KW-0346">Stress response</keyword>
<keyword evidence="3" id="KW-1185">Reference proteome</keyword>
<evidence type="ECO:0000313" key="2">
    <source>
        <dbReference type="EnsemblPlants" id="AES72459"/>
    </source>
</evidence>
<gene>
    <name evidence="1" type="ordered locus">MTR_3g091000</name>
</gene>
<evidence type="ECO:0000313" key="3">
    <source>
        <dbReference type="Proteomes" id="UP000002051"/>
    </source>
</evidence>
<reference evidence="1 3" key="2">
    <citation type="journal article" date="2014" name="BMC Genomics">
        <title>An improved genome release (version Mt4.0) for the model legume Medicago truncatula.</title>
        <authorList>
            <person name="Tang H."/>
            <person name="Krishnakumar V."/>
            <person name="Bidwell S."/>
            <person name="Rosen B."/>
            <person name="Chan A."/>
            <person name="Zhou S."/>
            <person name="Gentzbittel L."/>
            <person name="Childs K.L."/>
            <person name="Yandell M."/>
            <person name="Gundlach H."/>
            <person name="Mayer K.F."/>
            <person name="Schwartz D.C."/>
            <person name="Town C.D."/>
        </authorList>
    </citation>
    <scope>GENOME REANNOTATION</scope>
    <source>
        <strain evidence="2 3">cv. Jemalong A17</strain>
    </source>
</reference>
<dbReference type="HOGENOM" id="CLU_2402969_0_0_1"/>
<dbReference type="EMBL" id="CM001219">
    <property type="protein sequence ID" value="AES72459.1"/>
    <property type="molecule type" value="Genomic_DNA"/>
</dbReference>
<dbReference type="Proteomes" id="UP000002051">
    <property type="component" value="Chromosome 3"/>
</dbReference>
<name>G7J6S7_MEDTR</name>
<organism evidence="1 3">
    <name type="scientific">Medicago truncatula</name>
    <name type="common">Barrel medic</name>
    <name type="synonym">Medicago tribuloides</name>
    <dbReference type="NCBI Taxonomy" id="3880"/>
    <lineage>
        <taxon>Eukaryota</taxon>
        <taxon>Viridiplantae</taxon>
        <taxon>Streptophyta</taxon>
        <taxon>Embryophyta</taxon>
        <taxon>Tracheophyta</taxon>
        <taxon>Spermatophyta</taxon>
        <taxon>Magnoliopsida</taxon>
        <taxon>eudicotyledons</taxon>
        <taxon>Gunneridae</taxon>
        <taxon>Pentapetalae</taxon>
        <taxon>rosids</taxon>
        <taxon>fabids</taxon>
        <taxon>Fabales</taxon>
        <taxon>Fabaceae</taxon>
        <taxon>Papilionoideae</taxon>
        <taxon>50 kb inversion clade</taxon>
        <taxon>NPAAA clade</taxon>
        <taxon>Hologalegina</taxon>
        <taxon>IRL clade</taxon>
        <taxon>Trifolieae</taxon>
        <taxon>Medicago</taxon>
    </lineage>
</organism>
<dbReference type="AlphaFoldDB" id="G7J6S7"/>
<reference evidence="1 3" key="1">
    <citation type="journal article" date="2011" name="Nature">
        <title>The Medicago genome provides insight into the evolution of rhizobial symbioses.</title>
        <authorList>
            <person name="Young N.D."/>
            <person name="Debelle F."/>
            <person name="Oldroyd G.E."/>
            <person name="Geurts R."/>
            <person name="Cannon S.B."/>
            <person name="Udvardi M.K."/>
            <person name="Benedito V.A."/>
            <person name="Mayer K.F."/>
            <person name="Gouzy J."/>
            <person name="Schoof H."/>
            <person name="Van de Peer Y."/>
            <person name="Proost S."/>
            <person name="Cook D.R."/>
            <person name="Meyers B.C."/>
            <person name="Spannagl M."/>
            <person name="Cheung F."/>
            <person name="De Mita S."/>
            <person name="Krishnakumar V."/>
            <person name="Gundlach H."/>
            <person name="Zhou S."/>
            <person name="Mudge J."/>
            <person name="Bharti A.K."/>
            <person name="Murray J.D."/>
            <person name="Naoumkina M.A."/>
            <person name="Rosen B."/>
            <person name="Silverstein K.A."/>
            <person name="Tang H."/>
            <person name="Rombauts S."/>
            <person name="Zhao P.X."/>
            <person name="Zhou P."/>
            <person name="Barbe V."/>
            <person name="Bardou P."/>
            <person name="Bechner M."/>
            <person name="Bellec A."/>
            <person name="Berger A."/>
            <person name="Berges H."/>
            <person name="Bidwell S."/>
            <person name="Bisseling T."/>
            <person name="Choisne N."/>
            <person name="Couloux A."/>
            <person name="Denny R."/>
            <person name="Deshpande S."/>
            <person name="Dai X."/>
            <person name="Doyle J.J."/>
            <person name="Dudez A.M."/>
            <person name="Farmer A.D."/>
            <person name="Fouteau S."/>
            <person name="Franken C."/>
            <person name="Gibelin C."/>
            <person name="Gish J."/>
            <person name="Goldstein S."/>
            <person name="Gonzalez A.J."/>
            <person name="Green P.J."/>
            <person name="Hallab A."/>
            <person name="Hartog M."/>
            <person name="Hua A."/>
            <person name="Humphray S.J."/>
            <person name="Jeong D.H."/>
            <person name="Jing Y."/>
            <person name="Jocker A."/>
            <person name="Kenton S.M."/>
            <person name="Kim D.J."/>
            <person name="Klee K."/>
            <person name="Lai H."/>
            <person name="Lang C."/>
            <person name="Lin S."/>
            <person name="Macmil S.L."/>
            <person name="Magdelenat G."/>
            <person name="Matthews L."/>
            <person name="McCorrison J."/>
            <person name="Monaghan E.L."/>
            <person name="Mun J.H."/>
            <person name="Najar F.Z."/>
            <person name="Nicholson C."/>
            <person name="Noirot C."/>
            <person name="O'Bleness M."/>
            <person name="Paule C.R."/>
            <person name="Poulain J."/>
            <person name="Prion F."/>
            <person name="Qin B."/>
            <person name="Qu C."/>
            <person name="Retzel E.F."/>
            <person name="Riddle C."/>
            <person name="Sallet E."/>
            <person name="Samain S."/>
            <person name="Samson N."/>
            <person name="Sanders I."/>
            <person name="Saurat O."/>
            <person name="Scarpelli C."/>
            <person name="Schiex T."/>
            <person name="Segurens B."/>
            <person name="Severin A.J."/>
            <person name="Sherrier D.J."/>
            <person name="Shi R."/>
            <person name="Sims S."/>
            <person name="Singer S.R."/>
            <person name="Sinharoy S."/>
            <person name="Sterck L."/>
            <person name="Viollet A."/>
            <person name="Wang B.B."/>
            <person name="Wang K."/>
            <person name="Wang M."/>
            <person name="Wang X."/>
            <person name="Warfsmann J."/>
            <person name="Weissenbach J."/>
            <person name="White D.D."/>
            <person name="White J.D."/>
            <person name="Wiley G.B."/>
            <person name="Wincker P."/>
            <person name="Xing Y."/>
            <person name="Yang L."/>
            <person name="Yao Z."/>
            <person name="Ying F."/>
            <person name="Zhai J."/>
            <person name="Zhou L."/>
            <person name="Zuber A."/>
            <person name="Denarie J."/>
            <person name="Dixon R.A."/>
            <person name="May G.D."/>
            <person name="Schwartz D.C."/>
            <person name="Rogers J."/>
            <person name="Quetier F."/>
            <person name="Town C.D."/>
            <person name="Roe B.A."/>
        </authorList>
    </citation>
    <scope>NUCLEOTIDE SEQUENCE [LARGE SCALE GENOMIC DNA]</scope>
    <source>
        <strain evidence="1">A17</strain>
        <strain evidence="2 3">cv. Jemalong A17</strain>
    </source>
</reference>